<sequence>MLFSPNDLLSPLVPQLELSGANWVEFAMQFHNVMCGKFLWGHFDGTDIQPVCSIPSSMDTDSSASSSGTATPTSILSASSTTAAARTPAPSSRTSADSSHTPSYILGTDGKILDWDHYKSLACLLLMTQLPTSTAFIVDELSSVQDMWNAVVSEYTYKGAFSQTCLRHDFLSLRCPKNGDVQQFLAHLCSCHTELNSLPWALANFASMQLLATTLYPSLSGGTIEPNHLINMICDEWEWIRSHQHKGRGKDNTLTDDAMGVEAGGPGKGKGKGRGKPKGPCYNCNGPHWKCECPELKKKGGERPTPGPSKPAAGANMVVDDDVSFAVEVIEIDDEDLDEDLNWQIPGAISMDVMDSLEDWFGVDDGDLEEECEECSYISESEEIIVGQAQECTSEPRIEIFDSGSSWHISPYRDAFSTFKNTPPHPL</sequence>
<feature type="compositionally biased region" description="Low complexity" evidence="1">
    <location>
        <begin position="62"/>
        <end position="96"/>
    </location>
</feature>
<dbReference type="Proteomes" id="UP000807342">
    <property type="component" value="Unassembled WGS sequence"/>
</dbReference>
<dbReference type="AlphaFoldDB" id="A0A9P5X2C3"/>
<dbReference type="Pfam" id="PF14223">
    <property type="entry name" value="Retrotran_gag_2"/>
    <property type="match status" value="1"/>
</dbReference>
<protein>
    <submittedName>
        <fullName evidence="2">Uncharacterized protein</fullName>
    </submittedName>
</protein>
<evidence type="ECO:0000313" key="2">
    <source>
        <dbReference type="EMBL" id="KAF9442092.1"/>
    </source>
</evidence>
<dbReference type="OrthoDB" id="3263038at2759"/>
<feature type="region of interest" description="Disordered" evidence="1">
    <location>
        <begin position="62"/>
        <end position="100"/>
    </location>
</feature>
<gene>
    <name evidence="2" type="ORF">P691DRAFT_765587</name>
</gene>
<accession>A0A9P5X2C3</accession>
<evidence type="ECO:0000313" key="3">
    <source>
        <dbReference type="Proteomes" id="UP000807342"/>
    </source>
</evidence>
<comment type="caution">
    <text evidence="2">The sequence shown here is derived from an EMBL/GenBank/DDBJ whole genome shotgun (WGS) entry which is preliminary data.</text>
</comment>
<keyword evidence="3" id="KW-1185">Reference proteome</keyword>
<feature type="region of interest" description="Disordered" evidence="1">
    <location>
        <begin position="246"/>
        <end position="277"/>
    </location>
</feature>
<evidence type="ECO:0000256" key="1">
    <source>
        <dbReference type="SAM" id="MobiDB-lite"/>
    </source>
</evidence>
<proteinExistence type="predicted"/>
<name>A0A9P5X2C3_9AGAR</name>
<reference evidence="2" key="1">
    <citation type="submission" date="2020-11" db="EMBL/GenBank/DDBJ databases">
        <authorList>
            <consortium name="DOE Joint Genome Institute"/>
            <person name="Ahrendt S."/>
            <person name="Riley R."/>
            <person name="Andreopoulos W."/>
            <person name="Labutti K."/>
            <person name="Pangilinan J."/>
            <person name="Ruiz-Duenas F.J."/>
            <person name="Barrasa J.M."/>
            <person name="Sanchez-Garcia M."/>
            <person name="Camarero S."/>
            <person name="Miyauchi S."/>
            <person name="Serrano A."/>
            <person name="Linde D."/>
            <person name="Babiker R."/>
            <person name="Drula E."/>
            <person name="Ayuso-Fernandez I."/>
            <person name="Pacheco R."/>
            <person name="Padilla G."/>
            <person name="Ferreira P."/>
            <person name="Barriuso J."/>
            <person name="Kellner H."/>
            <person name="Castanera R."/>
            <person name="Alfaro M."/>
            <person name="Ramirez L."/>
            <person name="Pisabarro A.G."/>
            <person name="Kuo A."/>
            <person name="Tritt A."/>
            <person name="Lipzen A."/>
            <person name="He G."/>
            <person name="Yan M."/>
            <person name="Ng V."/>
            <person name="Cullen D."/>
            <person name="Martin F."/>
            <person name="Rosso M.-N."/>
            <person name="Henrissat B."/>
            <person name="Hibbett D."/>
            <person name="Martinez A.T."/>
            <person name="Grigoriev I.V."/>
        </authorList>
    </citation>
    <scope>NUCLEOTIDE SEQUENCE</scope>
    <source>
        <strain evidence="2">MF-IS2</strain>
    </source>
</reference>
<dbReference type="EMBL" id="MU151706">
    <property type="protein sequence ID" value="KAF9442092.1"/>
    <property type="molecule type" value="Genomic_DNA"/>
</dbReference>
<organism evidence="2 3">
    <name type="scientific">Macrolepiota fuliginosa MF-IS2</name>
    <dbReference type="NCBI Taxonomy" id="1400762"/>
    <lineage>
        <taxon>Eukaryota</taxon>
        <taxon>Fungi</taxon>
        <taxon>Dikarya</taxon>
        <taxon>Basidiomycota</taxon>
        <taxon>Agaricomycotina</taxon>
        <taxon>Agaricomycetes</taxon>
        <taxon>Agaricomycetidae</taxon>
        <taxon>Agaricales</taxon>
        <taxon>Agaricineae</taxon>
        <taxon>Agaricaceae</taxon>
        <taxon>Macrolepiota</taxon>
    </lineage>
</organism>